<reference evidence="1 2" key="1">
    <citation type="submission" date="2024-01" db="EMBL/GenBank/DDBJ databases">
        <title>The genomes of 5 underutilized Papilionoideae crops provide insights into root nodulation and disease resistanc.</title>
        <authorList>
            <person name="Yuan L."/>
        </authorList>
    </citation>
    <scope>NUCLEOTIDE SEQUENCE [LARGE SCALE GENOMIC DNA]</scope>
    <source>
        <strain evidence="1">ZHUSHIDOU_FW_LH</strain>
        <tissue evidence="1">Leaf</tissue>
    </source>
</reference>
<dbReference type="EMBL" id="JAYWIO010000006">
    <property type="protein sequence ID" value="KAK7255052.1"/>
    <property type="molecule type" value="Genomic_DNA"/>
</dbReference>
<accession>A0AAN9HV23</accession>
<dbReference type="AlphaFoldDB" id="A0AAN9HV23"/>
<comment type="caution">
    <text evidence="1">The sequence shown here is derived from an EMBL/GenBank/DDBJ whole genome shotgun (WGS) entry which is preliminary data.</text>
</comment>
<organism evidence="1 2">
    <name type="scientific">Crotalaria pallida</name>
    <name type="common">Smooth rattlebox</name>
    <name type="synonym">Crotalaria striata</name>
    <dbReference type="NCBI Taxonomy" id="3830"/>
    <lineage>
        <taxon>Eukaryota</taxon>
        <taxon>Viridiplantae</taxon>
        <taxon>Streptophyta</taxon>
        <taxon>Embryophyta</taxon>
        <taxon>Tracheophyta</taxon>
        <taxon>Spermatophyta</taxon>
        <taxon>Magnoliopsida</taxon>
        <taxon>eudicotyledons</taxon>
        <taxon>Gunneridae</taxon>
        <taxon>Pentapetalae</taxon>
        <taxon>rosids</taxon>
        <taxon>fabids</taxon>
        <taxon>Fabales</taxon>
        <taxon>Fabaceae</taxon>
        <taxon>Papilionoideae</taxon>
        <taxon>50 kb inversion clade</taxon>
        <taxon>genistoids sensu lato</taxon>
        <taxon>core genistoids</taxon>
        <taxon>Crotalarieae</taxon>
        <taxon>Crotalaria</taxon>
    </lineage>
</organism>
<name>A0AAN9HV23_CROPI</name>
<sequence length="150" mass="16490">MAVLKASFKKAEAIAHGFPPSHLIEIYKRRTDRDDIDSGYVIEESTRECFEYLRQKRIAGGKETSQAVGAYRPVHSVFGVVVGVSGDGVGLDFFEDVVRLHASTARVVEVLADLVQVLLRGTELAGDDCATEDDDGEKRQRKVKALTPLI</sequence>
<evidence type="ECO:0000313" key="1">
    <source>
        <dbReference type="EMBL" id="KAK7255052.1"/>
    </source>
</evidence>
<evidence type="ECO:0000313" key="2">
    <source>
        <dbReference type="Proteomes" id="UP001372338"/>
    </source>
</evidence>
<proteinExistence type="predicted"/>
<protein>
    <submittedName>
        <fullName evidence="1">Uncharacterized protein</fullName>
    </submittedName>
</protein>
<dbReference type="Proteomes" id="UP001372338">
    <property type="component" value="Unassembled WGS sequence"/>
</dbReference>
<gene>
    <name evidence="1" type="ORF">RIF29_28454</name>
</gene>
<keyword evidence="2" id="KW-1185">Reference proteome</keyword>